<protein>
    <submittedName>
        <fullName evidence="1">Uncharacterized protein</fullName>
    </submittedName>
</protein>
<keyword evidence="2" id="KW-1185">Reference proteome</keyword>
<comment type="caution">
    <text evidence="1">The sequence shown here is derived from an EMBL/GenBank/DDBJ whole genome shotgun (WGS) entry which is preliminary data.</text>
</comment>
<gene>
    <name evidence="1" type="ORF">O6H91_09G068400</name>
</gene>
<dbReference type="EMBL" id="CM055100">
    <property type="protein sequence ID" value="KAJ7544187.1"/>
    <property type="molecule type" value="Genomic_DNA"/>
</dbReference>
<evidence type="ECO:0000313" key="2">
    <source>
        <dbReference type="Proteomes" id="UP001162992"/>
    </source>
</evidence>
<sequence length="422" mass="45750">MESADILGLKRKGGAVAHEDYSTSSTANSQSGKRKRTSTAMDYAAEIKPYKCKFCPATFSQSQALGGHMNRHRQEKMNEQIVHAQDILTQHGFSIAPDQNTARPSMPAAQLHPPGIYTLNQSGVNIGVSSPMANIQPNLIHPLNFNSGRLNWGNPLLNVDGASATGLCEGNLSDAVPATDDGVAALFQPSDYCRPSSANLGAFEMPYQQQLKPPSLPLCSNLTGLNPISIQKSICLNDIQALQSQYELLRNVFDGQAYLESEYANDSTQIDNVDFRPSYGGMKGSMEVSQAFPLNTGNKAYATEDIQNPNVDPSSKSATTMNPYSMEKLRLDVGKQEIVRAKCPKNETRTLPWNHEAYLNMGTTVGRSRAAYPLLPAREGHESEVSLSLLTTPAADISSSINVVQNPCLSAANPLQTKDKTE</sequence>
<accession>A0ACC2CRE8</accession>
<organism evidence="1 2">
    <name type="scientific">Diphasiastrum complanatum</name>
    <name type="common">Issler's clubmoss</name>
    <name type="synonym">Lycopodium complanatum</name>
    <dbReference type="NCBI Taxonomy" id="34168"/>
    <lineage>
        <taxon>Eukaryota</taxon>
        <taxon>Viridiplantae</taxon>
        <taxon>Streptophyta</taxon>
        <taxon>Embryophyta</taxon>
        <taxon>Tracheophyta</taxon>
        <taxon>Lycopodiopsida</taxon>
        <taxon>Lycopodiales</taxon>
        <taxon>Lycopodiaceae</taxon>
        <taxon>Lycopodioideae</taxon>
        <taxon>Diphasiastrum</taxon>
    </lineage>
</organism>
<reference evidence="2" key="1">
    <citation type="journal article" date="2024" name="Proc. Natl. Acad. Sci. U.S.A.">
        <title>Extraordinary preservation of gene collinearity over three hundred million years revealed in homosporous lycophytes.</title>
        <authorList>
            <person name="Li C."/>
            <person name="Wickell D."/>
            <person name="Kuo L.Y."/>
            <person name="Chen X."/>
            <person name="Nie B."/>
            <person name="Liao X."/>
            <person name="Peng D."/>
            <person name="Ji J."/>
            <person name="Jenkins J."/>
            <person name="Williams M."/>
            <person name="Shu S."/>
            <person name="Plott C."/>
            <person name="Barry K."/>
            <person name="Rajasekar S."/>
            <person name="Grimwood J."/>
            <person name="Han X."/>
            <person name="Sun S."/>
            <person name="Hou Z."/>
            <person name="He W."/>
            <person name="Dai G."/>
            <person name="Sun C."/>
            <person name="Schmutz J."/>
            <person name="Leebens-Mack J.H."/>
            <person name="Li F.W."/>
            <person name="Wang L."/>
        </authorList>
    </citation>
    <scope>NUCLEOTIDE SEQUENCE [LARGE SCALE GENOMIC DNA]</scope>
    <source>
        <strain evidence="2">cv. PW_Plant_1</strain>
    </source>
</reference>
<dbReference type="Proteomes" id="UP001162992">
    <property type="component" value="Chromosome 9"/>
</dbReference>
<evidence type="ECO:0000313" key="1">
    <source>
        <dbReference type="EMBL" id="KAJ7544187.1"/>
    </source>
</evidence>
<proteinExistence type="predicted"/>
<name>A0ACC2CRE8_DIPCM</name>